<reference evidence="1" key="1">
    <citation type="submission" date="2020-04" db="EMBL/GenBank/DDBJ databases">
        <authorList>
            <person name="Chiriac C."/>
            <person name="Salcher M."/>
            <person name="Ghai R."/>
            <person name="Kavagutti S V."/>
        </authorList>
    </citation>
    <scope>NUCLEOTIDE SEQUENCE</scope>
</reference>
<gene>
    <name evidence="1" type="ORF">UFOVP453_22</name>
</gene>
<sequence>MRAILILMFFAAFIMLCVHVIKTDVSIEEMERIENEAIQFAKYCYENDYTPEECR</sequence>
<proteinExistence type="predicted"/>
<accession>A0A6J5MFQ2</accession>
<name>A0A6J5MFQ2_9CAUD</name>
<protein>
    <submittedName>
        <fullName evidence="1">Uncharacterized protein</fullName>
    </submittedName>
</protein>
<organism evidence="1">
    <name type="scientific">uncultured Caudovirales phage</name>
    <dbReference type="NCBI Taxonomy" id="2100421"/>
    <lineage>
        <taxon>Viruses</taxon>
        <taxon>Duplodnaviria</taxon>
        <taxon>Heunggongvirae</taxon>
        <taxon>Uroviricota</taxon>
        <taxon>Caudoviricetes</taxon>
        <taxon>Peduoviridae</taxon>
        <taxon>Maltschvirus</taxon>
        <taxon>Maltschvirus maltsch</taxon>
    </lineage>
</organism>
<evidence type="ECO:0000313" key="1">
    <source>
        <dbReference type="EMBL" id="CAB4144153.1"/>
    </source>
</evidence>
<dbReference type="EMBL" id="LR796426">
    <property type="protein sequence ID" value="CAB4144153.1"/>
    <property type="molecule type" value="Genomic_DNA"/>
</dbReference>